<sequence length="97" mass="11541">MRRLEEMHVICGVQFSLFHTKNIFIMCGAKSGVRDEKLFDVDCIYRKVHYLLCCYRYILILLVSVLKAPLCVIRMKFCKIYRNQANQFASLYFSFII</sequence>
<keyword evidence="1" id="KW-1133">Transmembrane helix</keyword>
<dbReference type="AlphaFoldDB" id="A0A8H3QRZ7"/>
<reference evidence="2" key="1">
    <citation type="submission" date="2019-10" db="EMBL/GenBank/DDBJ databases">
        <title>Conservation and host-specific expression of non-tandemly repeated heterogenous ribosome RNA gene in arbuscular mycorrhizal fungi.</title>
        <authorList>
            <person name="Maeda T."/>
            <person name="Kobayashi Y."/>
            <person name="Nakagawa T."/>
            <person name="Ezawa T."/>
            <person name="Yamaguchi K."/>
            <person name="Bino T."/>
            <person name="Nishimoto Y."/>
            <person name="Shigenobu S."/>
            <person name="Kawaguchi M."/>
        </authorList>
    </citation>
    <scope>NUCLEOTIDE SEQUENCE</scope>
    <source>
        <strain evidence="2">HR1</strain>
    </source>
</reference>
<feature type="transmembrane region" description="Helical" evidence="1">
    <location>
        <begin position="55"/>
        <end position="73"/>
    </location>
</feature>
<accession>A0A8H3QRZ7</accession>
<evidence type="ECO:0000256" key="1">
    <source>
        <dbReference type="SAM" id="Phobius"/>
    </source>
</evidence>
<proteinExistence type="predicted"/>
<keyword evidence="1" id="KW-0812">Transmembrane</keyword>
<keyword evidence="1" id="KW-0472">Membrane</keyword>
<evidence type="ECO:0000313" key="2">
    <source>
        <dbReference type="EMBL" id="GES90003.1"/>
    </source>
</evidence>
<evidence type="ECO:0000313" key="3">
    <source>
        <dbReference type="Proteomes" id="UP000615446"/>
    </source>
</evidence>
<dbReference type="Proteomes" id="UP000615446">
    <property type="component" value="Unassembled WGS sequence"/>
</dbReference>
<gene>
    <name evidence="2" type="ORF">RCL2_001686300</name>
</gene>
<organism evidence="2 3">
    <name type="scientific">Rhizophagus clarus</name>
    <dbReference type="NCBI Taxonomy" id="94130"/>
    <lineage>
        <taxon>Eukaryota</taxon>
        <taxon>Fungi</taxon>
        <taxon>Fungi incertae sedis</taxon>
        <taxon>Mucoromycota</taxon>
        <taxon>Glomeromycotina</taxon>
        <taxon>Glomeromycetes</taxon>
        <taxon>Glomerales</taxon>
        <taxon>Glomeraceae</taxon>
        <taxon>Rhizophagus</taxon>
    </lineage>
</organism>
<protein>
    <submittedName>
        <fullName evidence="2">Uncharacterized protein</fullName>
    </submittedName>
</protein>
<comment type="caution">
    <text evidence="2">The sequence shown here is derived from an EMBL/GenBank/DDBJ whole genome shotgun (WGS) entry which is preliminary data.</text>
</comment>
<dbReference type="EMBL" id="BLAL01000193">
    <property type="protein sequence ID" value="GES90003.1"/>
    <property type="molecule type" value="Genomic_DNA"/>
</dbReference>
<name>A0A8H3QRZ7_9GLOM</name>